<evidence type="ECO:0000313" key="1">
    <source>
        <dbReference type="EMBL" id="ELR16108.1"/>
    </source>
</evidence>
<dbReference type="RefSeq" id="XP_004338121.1">
    <property type="nucleotide sequence ID" value="XM_004338073.1"/>
</dbReference>
<reference evidence="1 2" key="1">
    <citation type="journal article" date="2013" name="Genome Biol.">
        <title>Genome of Acanthamoeba castellanii highlights extensive lateral gene transfer and early evolution of tyrosine kinase signaling.</title>
        <authorList>
            <person name="Clarke M."/>
            <person name="Lohan A.J."/>
            <person name="Liu B."/>
            <person name="Lagkouvardos I."/>
            <person name="Roy S."/>
            <person name="Zafar N."/>
            <person name="Bertelli C."/>
            <person name="Schilde C."/>
            <person name="Kianianmomeni A."/>
            <person name="Burglin T.R."/>
            <person name="Frech C."/>
            <person name="Turcotte B."/>
            <person name="Kopec K.O."/>
            <person name="Synnott J.M."/>
            <person name="Choo C."/>
            <person name="Paponov I."/>
            <person name="Finkler A."/>
            <person name="Soon Heng Tan C."/>
            <person name="Hutchins A.P."/>
            <person name="Weinmeier T."/>
            <person name="Rattei T."/>
            <person name="Chu J.S."/>
            <person name="Gimenez G."/>
            <person name="Irimia M."/>
            <person name="Rigden D.J."/>
            <person name="Fitzpatrick D.A."/>
            <person name="Lorenzo-Morales J."/>
            <person name="Bateman A."/>
            <person name="Chiu C.H."/>
            <person name="Tang P."/>
            <person name="Hegemann P."/>
            <person name="Fromm H."/>
            <person name="Raoult D."/>
            <person name="Greub G."/>
            <person name="Miranda-Saavedra D."/>
            <person name="Chen N."/>
            <person name="Nash P."/>
            <person name="Ginger M.L."/>
            <person name="Horn M."/>
            <person name="Schaap P."/>
            <person name="Caler L."/>
            <person name="Loftus B."/>
        </authorList>
    </citation>
    <scope>NUCLEOTIDE SEQUENCE [LARGE SCALE GENOMIC DNA]</scope>
    <source>
        <strain evidence="1 2">Neff</strain>
    </source>
</reference>
<keyword evidence="2" id="KW-1185">Reference proteome</keyword>
<dbReference type="GeneID" id="14916783"/>
<dbReference type="OrthoDB" id="439326at2759"/>
<sequence>MGAEESRPRYTLVPPVFKRRRPLRFVEAHEREYDEAGKEVRRLLSDLYTTDSSVSGEFFASPEENVDCYAEIHHPYQSVGGNTIEGSALFTVRSEPMTVEGLLFSKNGGGASITLGYRTKDDSTTSYVAAEHMVNKPGGGSGTDLKAGIFYRYKYLSCGASVTSPLDLTLNAASQRGGLQALRQRVDGNVWAMFKQGTVALGTACQLVDGRPDALNGVICYRNQWTRPDEPCTELTIRTTQKIADGQSAPTFHGSYYQRMVTRRKVQNPFEEANVQFITNYVDLGVETTVAATGTKMAVGAAWQVNKNTLVKGKIGNSAFSFLVAAKSWWDPSATVALTVSKPFDGASRGTRIGLAFSIENWGGIGYHRPSDTYKRYVPMQMDRVSDETEPDTAEALLRRQKTAAN</sequence>
<dbReference type="EMBL" id="KB008008">
    <property type="protein sequence ID" value="ELR16108.1"/>
    <property type="molecule type" value="Genomic_DNA"/>
</dbReference>
<dbReference type="Proteomes" id="UP000011083">
    <property type="component" value="Unassembled WGS sequence"/>
</dbReference>
<protein>
    <submittedName>
        <fullName evidence="1">Uncharacterized protein</fullName>
    </submittedName>
</protein>
<dbReference type="InterPro" id="IPR023614">
    <property type="entry name" value="Porin_dom_sf"/>
</dbReference>
<evidence type="ECO:0000313" key="2">
    <source>
        <dbReference type="Proteomes" id="UP000011083"/>
    </source>
</evidence>
<dbReference type="PANTHER" id="PTHR35738">
    <property type="entry name" value="OS05G0577800 PROTEIN"/>
    <property type="match status" value="1"/>
</dbReference>
<proteinExistence type="predicted"/>
<organism evidence="1 2">
    <name type="scientific">Acanthamoeba castellanii (strain ATCC 30010 / Neff)</name>
    <dbReference type="NCBI Taxonomy" id="1257118"/>
    <lineage>
        <taxon>Eukaryota</taxon>
        <taxon>Amoebozoa</taxon>
        <taxon>Discosea</taxon>
        <taxon>Longamoebia</taxon>
        <taxon>Centramoebida</taxon>
        <taxon>Acanthamoebidae</taxon>
        <taxon>Acanthamoeba</taxon>
    </lineage>
</organism>
<accession>L8GU27</accession>
<gene>
    <name evidence="1" type="ORF">ACA1_025540</name>
</gene>
<dbReference type="KEGG" id="acan:ACA1_025540"/>
<name>L8GU27_ACACF</name>
<dbReference type="VEuPathDB" id="AmoebaDB:ACA1_025540"/>
<dbReference type="Gene3D" id="2.40.160.10">
    <property type="entry name" value="Porin"/>
    <property type="match status" value="1"/>
</dbReference>
<dbReference type="PANTHER" id="PTHR35738:SF3">
    <property type="entry name" value="OS05G0577800 PROTEIN"/>
    <property type="match status" value="1"/>
</dbReference>
<dbReference type="AlphaFoldDB" id="L8GU27"/>